<dbReference type="GO" id="GO:0008237">
    <property type="term" value="F:metallopeptidase activity"/>
    <property type="evidence" value="ECO:0007669"/>
    <property type="project" value="UniProtKB-KW"/>
</dbReference>
<keyword evidence="5 11" id="KW-0479">Metal-binding</keyword>
<dbReference type="EC" id="3.4.11.4" evidence="9"/>
<evidence type="ECO:0000256" key="10">
    <source>
        <dbReference type="PIRSR" id="PIRSR037215-1"/>
    </source>
</evidence>
<dbReference type="NCBIfam" id="TIGR01882">
    <property type="entry name" value="peptidase-T"/>
    <property type="match status" value="1"/>
</dbReference>
<dbReference type="InterPro" id="IPR010161">
    <property type="entry name" value="Peptidase_M20B"/>
</dbReference>
<comment type="similarity">
    <text evidence="2">Belongs to the peptidase M20B family.</text>
</comment>
<dbReference type="GO" id="GO:0006508">
    <property type="term" value="P:proteolysis"/>
    <property type="evidence" value="ECO:0007669"/>
    <property type="project" value="UniProtKB-UniRule"/>
</dbReference>
<comment type="cofactor">
    <cofactor evidence="11">
        <name>Zn(2+)</name>
        <dbReference type="ChEBI" id="CHEBI:29105"/>
    </cofactor>
    <text evidence="11">Binds 2 Zn(2+) ions per subunit.</text>
</comment>
<feature type="binding site" evidence="11">
    <location>
        <position position="228"/>
    </location>
    <ligand>
        <name>Zn(2+)</name>
        <dbReference type="ChEBI" id="CHEBI:29105"/>
        <label>1</label>
    </ligand>
</feature>
<dbReference type="PROSITE" id="PS00758">
    <property type="entry name" value="ARGE_DAPE_CPG2_1"/>
    <property type="match status" value="1"/>
</dbReference>
<evidence type="ECO:0000256" key="8">
    <source>
        <dbReference type="ARBA" id="ARBA00023049"/>
    </source>
</evidence>
<dbReference type="InterPro" id="IPR011650">
    <property type="entry name" value="Peptidase_M20_dimer"/>
</dbReference>
<feature type="binding site" evidence="11">
    <location>
        <position position="171"/>
    </location>
    <ligand>
        <name>Zn(2+)</name>
        <dbReference type="ChEBI" id="CHEBI:29105"/>
        <label>1</label>
    </ligand>
</feature>
<organism evidence="13 14">
    <name type="scientific">Collinsella aerofaciens (strain ATCC 25986 / DSM 3979 / JCM 10188 / KCTC 3647 / NCTC 11838 / VPI 1003)</name>
    <dbReference type="NCBI Taxonomy" id="411903"/>
    <lineage>
        <taxon>Bacteria</taxon>
        <taxon>Bacillati</taxon>
        <taxon>Actinomycetota</taxon>
        <taxon>Coriobacteriia</taxon>
        <taxon>Coriobacteriales</taxon>
        <taxon>Coriobacteriaceae</taxon>
        <taxon>Collinsella</taxon>
    </lineage>
</organism>
<evidence type="ECO:0000256" key="9">
    <source>
        <dbReference type="NCBIfam" id="TIGR01882"/>
    </source>
</evidence>
<evidence type="ECO:0000256" key="5">
    <source>
        <dbReference type="ARBA" id="ARBA00022723"/>
    </source>
</evidence>
<dbReference type="PROSITE" id="PS00759">
    <property type="entry name" value="ARGE_DAPE_CPG2_2"/>
    <property type="match status" value="1"/>
</dbReference>
<dbReference type="CDD" id="cd03892">
    <property type="entry name" value="M20_peptT"/>
    <property type="match status" value="1"/>
</dbReference>
<dbReference type="SUPFAM" id="SSF55031">
    <property type="entry name" value="Bacterial exopeptidase dimerisation domain"/>
    <property type="match status" value="1"/>
</dbReference>
<comment type="caution">
    <text evidence="13">The sequence shown here is derived from an EMBL/GenBank/DDBJ whole genome shotgun (WGS) entry which is preliminary data.</text>
</comment>
<evidence type="ECO:0000256" key="7">
    <source>
        <dbReference type="ARBA" id="ARBA00022833"/>
    </source>
</evidence>
<feature type="active site" evidence="10">
    <location>
        <position position="109"/>
    </location>
</feature>
<evidence type="ECO:0000256" key="11">
    <source>
        <dbReference type="PIRSR" id="PIRSR037215-2"/>
    </source>
</evidence>
<keyword evidence="4" id="KW-0645">Protease</keyword>
<dbReference type="GO" id="GO:0008270">
    <property type="term" value="F:zinc ion binding"/>
    <property type="evidence" value="ECO:0007669"/>
    <property type="project" value="InterPro"/>
</dbReference>
<feature type="domain" description="Peptidase M20 dimerisation" evidence="12">
    <location>
        <begin position="240"/>
        <end position="338"/>
    </location>
</feature>
<feature type="binding site" evidence="11">
    <location>
        <position position="410"/>
    </location>
    <ligand>
        <name>Zn(2+)</name>
        <dbReference type="ChEBI" id="CHEBI:29105"/>
        <label>2</label>
    </ligand>
</feature>
<dbReference type="PANTHER" id="PTHR42994:SF1">
    <property type="entry name" value="PEPTIDASE T"/>
    <property type="match status" value="1"/>
</dbReference>
<dbReference type="PANTHER" id="PTHR42994">
    <property type="entry name" value="PEPTIDASE T"/>
    <property type="match status" value="1"/>
</dbReference>
<keyword evidence="7 11" id="KW-0862">Zinc</keyword>
<evidence type="ECO:0000259" key="12">
    <source>
        <dbReference type="Pfam" id="PF07687"/>
    </source>
</evidence>
<evidence type="ECO:0000256" key="1">
    <source>
        <dbReference type="ARBA" id="ARBA00000870"/>
    </source>
</evidence>
<dbReference type="NCBIfam" id="NF003976">
    <property type="entry name" value="PRK05469.1"/>
    <property type="match status" value="1"/>
</dbReference>
<evidence type="ECO:0000256" key="4">
    <source>
        <dbReference type="ARBA" id="ARBA00022670"/>
    </source>
</evidence>
<keyword evidence="3 13" id="KW-0031">Aminopeptidase</keyword>
<keyword evidence="6 13" id="KW-0378">Hydrolase</keyword>
<dbReference type="Proteomes" id="UP000002979">
    <property type="component" value="Unassembled WGS sequence"/>
</dbReference>
<accession>A4EBH9</accession>
<dbReference type="InterPro" id="IPR001261">
    <property type="entry name" value="ArgE/DapE_CS"/>
</dbReference>
<dbReference type="NCBIfam" id="NF009920">
    <property type="entry name" value="PRK13381.1"/>
    <property type="match status" value="1"/>
</dbReference>
<sequence>MPWHTVLEFLLHTTTKIGAVFMENTTTSPDVLERFLRYVQINTQSEDANCDQVPSSAVQFDLANVLAEELRELGAEDAHVTEHAYVCAHIPASAGAEDKPALGLIAHLDTTEVAPGAGVKPHIVHYEGGDLVCGTVDGKPVAMSTAKLPALNDLAGEGLVCSDGTTLLGADDKAGVAEIMALVARIAQDPSLPHPALGICFCPDEEIGHGAELLDIEAFGCKYAYTVDGGPIGELEWECFNAAEATVHFEGQSIHPGDAKGRMVNAGNLFCDFNALLPYEQRPEYTEGYEGFYHLEGVSATVDHATARYIVRDHDAAKFQQKLELTDAAAALLNQRLGEERVTVEIKQQYRNMAEIVRDYPELIDVAKEAYLACGVEPQVLPIRGGTDGAQLSFRGLPCPNLSTGGYCYHGVNEFVPVSSLVKMTDVLQELVARFA</sequence>
<dbReference type="GO" id="GO:0006518">
    <property type="term" value="P:peptide metabolic process"/>
    <property type="evidence" value="ECO:0007669"/>
    <property type="project" value="InterPro"/>
</dbReference>
<evidence type="ECO:0000256" key="6">
    <source>
        <dbReference type="ARBA" id="ARBA00022801"/>
    </source>
</evidence>
<dbReference type="InterPro" id="IPR002933">
    <property type="entry name" value="Peptidase_M20"/>
</dbReference>
<feature type="binding site" evidence="11">
    <location>
        <position position="107"/>
    </location>
    <ligand>
        <name>Zn(2+)</name>
        <dbReference type="ChEBI" id="CHEBI:29105"/>
        <label>1</label>
    </ligand>
</feature>
<feature type="binding site" evidence="11">
    <location>
        <position position="171"/>
    </location>
    <ligand>
        <name>Zn(2+)</name>
        <dbReference type="ChEBI" id="CHEBI:29105"/>
        <label>2</label>
    </ligand>
</feature>
<reference evidence="13 14" key="1">
    <citation type="submission" date="2007-01" db="EMBL/GenBank/DDBJ databases">
        <title>Draft genome sequence of Collinsella aerofaciens (ATCC 25986).</title>
        <authorList>
            <person name="Sudarsanam P."/>
            <person name="Ley R."/>
            <person name="Guruge J."/>
            <person name="Turnbaugh P.J."/>
            <person name="Mahowald M."/>
            <person name="Liep D."/>
            <person name="Gordon J."/>
        </authorList>
    </citation>
    <scope>NUCLEOTIDE SEQUENCE [LARGE SCALE GENOMIC DNA]</scope>
    <source>
        <strain evidence="14">ATCC 25986 / DSM 3979 / JCM 10188 / KCTC 3647 / NCTC 11838 / VPI 1003</strain>
    </source>
</reference>
<dbReference type="EMBL" id="AAVN02000007">
    <property type="protein sequence ID" value="EBA39183.1"/>
    <property type="molecule type" value="Genomic_DNA"/>
</dbReference>
<dbReference type="AlphaFoldDB" id="A4EBH9"/>
<dbReference type="GO" id="GO:0045148">
    <property type="term" value="F:tripeptide aminopeptidase activity"/>
    <property type="evidence" value="ECO:0007669"/>
    <property type="project" value="UniProtKB-UniRule"/>
</dbReference>
<gene>
    <name evidence="13" type="primary">pepT</name>
    <name evidence="13" type="ORF">COLAER_01797</name>
</gene>
<name>A4EBH9_COLAA</name>
<evidence type="ECO:0000313" key="13">
    <source>
        <dbReference type="EMBL" id="EBA39183.1"/>
    </source>
</evidence>
<dbReference type="InterPro" id="IPR036264">
    <property type="entry name" value="Bact_exopeptidase_dim_dom"/>
</dbReference>
<comment type="catalytic activity">
    <reaction evidence="1">
        <text>Release of the N-terminal residue from a tripeptide.</text>
        <dbReference type="EC" id="3.4.11.4"/>
    </reaction>
</comment>
<feature type="active site" description="Proton acceptor" evidence="10">
    <location>
        <position position="205"/>
    </location>
</feature>
<reference evidence="13 14" key="2">
    <citation type="submission" date="2007-04" db="EMBL/GenBank/DDBJ databases">
        <authorList>
            <person name="Fulton L."/>
            <person name="Clifton S."/>
            <person name="Fulton B."/>
            <person name="Xu J."/>
            <person name="Minx P."/>
            <person name="Mardis E.R."/>
            <person name="Wilson R.K."/>
        </authorList>
    </citation>
    <scope>NUCLEOTIDE SEQUENCE [LARGE SCALE GENOMIC DNA]</scope>
    <source>
        <strain evidence="14">ATCC 25986 / DSM 3979 / JCM 10188 / KCTC 3647 / NCTC 11838 / VPI 1003</strain>
    </source>
</reference>
<evidence type="ECO:0000313" key="14">
    <source>
        <dbReference type="Proteomes" id="UP000002979"/>
    </source>
</evidence>
<dbReference type="SUPFAM" id="SSF53187">
    <property type="entry name" value="Zn-dependent exopeptidases"/>
    <property type="match status" value="1"/>
</dbReference>
<feature type="binding site" evidence="11">
    <location>
        <position position="206"/>
    </location>
    <ligand>
        <name>Zn(2+)</name>
        <dbReference type="ChEBI" id="CHEBI:29105"/>
        <label>2</label>
    </ligand>
</feature>
<dbReference type="PIRSF" id="PIRSF037215">
    <property type="entry name" value="Peptidase_M20B"/>
    <property type="match status" value="1"/>
</dbReference>
<keyword evidence="8" id="KW-0482">Metalloprotease</keyword>
<evidence type="ECO:0000256" key="2">
    <source>
        <dbReference type="ARBA" id="ARBA00009692"/>
    </source>
</evidence>
<dbReference type="Gene3D" id="3.40.630.10">
    <property type="entry name" value="Zn peptidases"/>
    <property type="match status" value="1"/>
</dbReference>
<dbReference type="Gene3D" id="3.30.70.360">
    <property type="match status" value="1"/>
</dbReference>
<evidence type="ECO:0000256" key="3">
    <source>
        <dbReference type="ARBA" id="ARBA00022438"/>
    </source>
</evidence>
<dbReference type="Pfam" id="PF07687">
    <property type="entry name" value="M20_dimer"/>
    <property type="match status" value="1"/>
</dbReference>
<protein>
    <recommendedName>
        <fullName evidence="9">Peptidase T</fullName>
        <ecNumber evidence="9">3.4.11.4</ecNumber>
    </recommendedName>
</protein>
<dbReference type="Pfam" id="PF01546">
    <property type="entry name" value="Peptidase_M20"/>
    <property type="match status" value="1"/>
</dbReference>
<proteinExistence type="inferred from homology"/>